<dbReference type="Proteomes" id="UP000245870">
    <property type="component" value="Unassembled WGS sequence"/>
</dbReference>
<keyword evidence="1" id="KW-1133">Transmembrane helix</keyword>
<dbReference type="AlphaFoldDB" id="A0A2U0U2X7"/>
<protein>
    <submittedName>
        <fullName evidence="2">Uncharacterized protein</fullName>
    </submittedName>
</protein>
<comment type="caution">
    <text evidence="2">The sequence shown here is derived from an EMBL/GenBank/DDBJ whole genome shotgun (WGS) entry which is preliminary data.</text>
</comment>
<sequence>MRNIHTLFFENYCLLYKYYIYLQMNSHKKCLCSRSDIDVQKVESGKFKLITLNKDMSGRVHTCIGCGFLFHVFFVIGFYQSLTLRKCGLGSTPHLLFGHS</sequence>
<evidence type="ECO:0000313" key="2">
    <source>
        <dbReference type="EMBL" id="PVX50627.1"/>
    </source>
</evidence>
<name>A0A2U0U2X7_9BACT</name>
<gene>
    <name evidence="2" type="ORF">C7379_11725</name>
</gene>
<reference evidence="2 3" key="1">
    <citation type="submission" date="2018-05" db="EMBL/GenBank/DDBJ databases">
        <title>Genomic Encyclopedia of Type Strains, Phase IV (KMG-IV): sequencing the most valuable type-strain genomes for metagenomic binning, comparative biology and taxonomic classification.</title>
        <authorList>
            <person name="Goeker M."/>
        </authorList>
    </citation>
    <scope>NUCLEOTIDE SEQUENCE [LARGE SCALE GENOMIC DNA]</scope>
    <source>
        <strain evidence="2 3">DSM 100333</strain>
    </source>
</reference>
<keyword evidence="1" id="KW-0472">Membrane</keyword>
<evidence type="ECO:0000256" key="1">
    <source>
        <dbReference type="SAM" id="Phobius"/>
    </source>
</evidence>
<organism evidence="2 3">
    <name type="scientific">Hallella colorans</name>
    <dbReference type="NCBI Taxonomy" id="1703337"/>
    <lineage>
        <taxon>Bacteria</taxon>
        <taxon>Pseudomonadati</taxon>
        <taxon>Bacteroidota</taxon>
        <taxon>Bacteroidia</taxon>
        <taxon>Bacteroidales</taxon>
        <taxon>Prevotellaceae</taxon>
        <taxon>Hallella</taxon>
    </lineage>
</organism>
<dbReference type="EMBL" id="QENY01000017">
    <property type="protein sequence ID" value="PVX50627.1"/>
    <property type="molecule type" value="Genomic_DNA"/>
</dbReference>
<proteinExistence type="predicted"/>
<evidence type="ECO:0000313" key="3">
    <source>
        <dbReference type="Proteomes" id="UP000245870"/>
    </source>
</evidence>
<accession>A0A2U0U2X7</accession>
<keyword evidence="1" id="KW-0812">Transmembrane</keyword>
<feature type="transmembrane region" description="Helical" evidence="1">
    <location>
        <begin position="59"/>
        <end position="79"/>
    </location>
</feature>
<keyword evidence="3" id="KW-1185">Reference proteome</keyword>